<dbReference type="KEGG" id="rba:RB11617"/>
<dbReference type="EnsemblBacteria" id="CAD79234">
    <property type="protein sequence ID" value="CAD79234"/>
    <property type="gene ID" value="RB11641"/>
</dbReference>
<name>Q7TTG8_RHOBA</name>
<dbReference type="EMBL" id="BX294153">
    <property type="protein sequence ID" value="CAD79217.1"/>
    <property type="molecule type" value="Genomic_DNA"/>
</dbReference>
<protein>
    <recommendedName>
        <fullName evidence="1">DUF4357 domain-containing protein</fullName>
    </recommendedName>
</protein>
<dbReference type="OrthoDB" id="2656488at2"/>
<dbReference type="STRING" id="243090.RB11617"/>
<gene>
    <name evidence="2" type="ordered locus">RB11617</name>
    <name evidence="3" type="ordered locus">RB11641</name>
</gene>
<proteinExistence type="predicted"/>
<evidence type="ECO:0000259" key="1">
    <source>
        <dbReference type="Pfam" id="PF14267"/>
    </source>
</evidence>
<evidence type="ECO:0000313" key="3">
    <source>
        <dbReference type="EMBL" id="CAD79234.1"/>
    </source>
</evidence>
<dbReference type="AlphaFoldDB" id="Q7TTG8"/>
<dbReference type="Proteomes" id="UP000001025">
    <property type="component" value="Chromosome"/>
</dbReference>
<evidence type="ECO:0000313" key="4">
    <source>
        <dbReference type="Proteomes" id="UP000001025"/>
    </source>
</evidence>
<dbReference type="eggNOG" id="COG0322">
    <property type="taxonomic scope" value="Bacteria"/>
</dbReference>
<reference evidence="2 4" key="1">
    <citation type="journal article" date="2003" name="Proc. Natl. Acad. Sci. U.S.A.">
        <title>Complete genome sequence of the marine planctomycete Pirellula sp. strain 1.</title>
        <authorList>
            <person name="Gloeckner F.O."/>
            <person name="Kube M."/>
            <person name="Bauer M."/>
            <person name="Teeling H."/>
            <person name="Lombardot T."/>
            <person name="Ludwig W."/>
            <person name="Gade D."/>
            <person name="Beck A."/>
            <person name="Borzym K."/>
            <person name="Heitmann K."/>
            <person name="Rabus R."/>
            <person name="Schlesner H."/>
            <person name="Amann R."/>
            <person name="Reinhardt R."/>
        </authorList>
    </citation>
    <scope>NUCLEOTIDE SEQUENCE [LARGE SCALE GENOMIC DNA]</scope>
    <source>
        <strain evidence="2">1</strain>
        <strain evidence="4">DSM 10527 / NCIMB 13988 / SH1</strain>
    </source>
</reference>
<dbReference type="EnsemblBacteria" id="CAD79217">
    <property type="protein sequence ID" value="CAD79217"/>
    <property type="gene ID" value="RB11617"/>
</dbReference>
<dbReference type="CDD" id="cd10447">
    <property type="entry name" value="GIY-YIG_unchar_2"/>
    <property type="match status" value="1"/>
</dbReference>
<feature type="domain" description="DUF4357" evidence="1">
    <location>
        <begin position="234"/>
        <end position="284"/>
    </location>
</feature>
<dbReference type="PATRIC" id="fig|243090.15.peg.5623"/>
<dbReference type="EMBL" id="BX294153">
    <property type="protein sequence ID" value="CAD79234.1"/>
    <property type="molecule type" value="Genomic_DNA"/>
</dbReference>
<sequence>MLEVGSNQRDRMTSPTAKTIQIYLPTGEPRGIRIAEITTRIVQAVLIPRSDLAQGKSRQELTLPRVYFLFGEDEEGAKPIVYVGQTEDARKRFDSHNKTKTFWKTAVFCVSKTQNFTQAHIRYLEWHCMQKAKEVNRFSLDNGQVPETSIYVPEPMEAELLDVFETISTLVSTLGYPVFEPVSKTAGPTSRFFIRSRGCDATGELVEDGFVVRQGSRSRTEFTASAPDSVHSQRQKMIESGILEERHGNYFYLQDYLFPSPSSVVLGASANGWTEWKDLSGATLSEIHRETNEIDDT</sequence>
<dbReference type="Pfam" id="PF14267">
    <property type="entry name" value="DUF4357"/>
    <property type="match status" value="1"/>
</dbReference>
<keyword evidence="4" id="KW-1185">Reference proteome</keyword>
<dbReference type="HOGENOM" id="CLU_052782_0_0_0"/>
<dbReference type="KEGG" id="rba:RB11641"/>
<dbReference type="InterPro" id="IPR025579">
    <property type="entry name" value="DUF4357"/>
</dbReference>
<organism evidence="2 4">
    <name type="scientific">Rhodopirellula baltica (strain DSM 10527 / NCIMB 13988 / SH1)</name>
    <dbReference type="NCBI Taxonomy" id="243090"/>
    <lineage>
        <taxon>Bacteria</taxon>
        <taxon>Pseudomonadati</taxon>
        <taxon>Planctomycetota</taxon>
        <taxon>Planctomycetia</taxon>
        <taxon>Pirellulales</taxon>
        <taxon>Pirellulaceae</taxon>
        <taxon>Rhodopirellula</taxon>
    </lineage>
</organism>
<evidence type="ECO:0000313" key="2">
    <source>
        <dbReference type="EMBL" id="CAD79217.1"/>
    </source>
</evidence>
<accession>Q7TTG8</accession>